<evidence type="ECO:0000256" key="5">
    <source>
        <dbReference type="ARBA" id="ARBA00023136"/>
    </source>
</evidence>
<proteinExistence type="predicted"/>
<dbReference type="Pfam" id="PF23750">
    <property type="entry name" value="RsgI_M"/>
    <property type="match status" value="1"/>
</dbReference>
<evidence type="ECO:0000256" key="7">
    <source>
        <dbReference type="SAM" id="Phobius"/>
    </source>
</evidence>
<feature type="domain" description="RsgI N-terminal anti-sigma" evidence="8">
    <location>
        <begin position="2"/>
        <end position="51"/>
    </location>
</feature>
<feature type="compositionally biased region" description="Polar residues" evidence="6">
    <location>
        <begin position="247"/>
        <end position="266"/>
    </location>
</feature>
<comment type="subcellular location">
    <subcellularLocation>
        <location evidence="1">Cell membrane</location>
        <topology evidence="1">Single-pass membrane protein</topology>
    </subcellularLocation>
</comment>
<sequence length="371" mass="41947">MSRGILMSKEGRRGVLLTNDGAFETIKLKRTADVDVGEAILENDLSRPLPFYMKIWLPTLAACFSIICILLFINGMIKNKAVAAYVSLDINPSIEVSVNRKLHVLSVKPLNDDARAVLHDPKQYFKMPLETFVLKMASKLAHKGYFKDRPEVLITTALTNHISKNNREDFAKQIDQAVDRLSNQETFQKNLGHCEVRPTTLKMHNKAKKRGLSTGKYLVYLDASKYKKDLTIDQAKKLSVKDMEAYTQPNTDSSSNYINHSIQTRSVTDKESRSENGKTSPSEVHITNQNDQSEGTRTSAYKQIKPAEEQKNRSNNSDRHGEERAHSSAKTKQQQTKRTEDLQTISHADSPSDREKVQNNKADRPSAENQD</sequence>
<keyword evidence="5 7" id="KW-0472">Membrane</keyword>
<dbReference type="InterPro" id="IPR055431">
    <property type="entry name" value="RsgI_M"/>
</dbReference>
<evidence type="ECO:0000256" key="2">
    <source>
        <dbReference type="ARBA" id="ARBA00022475"/>
    </source>
</evidence>
<feature type="compositionally biased region" description="Polar residues" evidence="6">
    <location>
        <begin position="328"/>
        <end position="349"/>
    </location>
</feature>
<keyword evidence="3 7" id="KW-0812">Transmembrane</keyword>
<name>A0ABS2Q2S2_9BACL</name>
<dbReference type="Pfam" id="PF12791">
    <property type="entry name" value="RsgI_N"/>
    <property type="match status" value="1"/>
</dbReference>
<feature type="compositionally biased region" description="Basic and acidic residues" evidence="6">
    <location>
        <begin position="267"/>
        <end position="276"/>
    </location>
</feature>
<dbReference type="RefSeq" id="WP_205004299.1">
    <property type="nucleotide sequence ID" value="NZ_JAFBER010000020.1"/>
</dbReference>
<evidence type="ECO:0000313" key="10">
    <source>
        <dbReference type="Proteomes" id="UP000808914"/>
    </source>
</evidence>
<keyword evidence="10" id="KW-1185">Reference proteome</keyword>
<gene>
    <name evidence="9" type="ORF">JOD45_002644</name>
</gene>
<accession>A0ABS2Q2S2</accession>
<evidence type="ECO:0000256" key="1">
    <source>
        <dbReference type="ARBA" id="ARBA00004162"/>
    </source>
</evidence>
<keyword evidence="4 7" id="KW-1133">Transmembrane helix</keyword>
<feature type="compositionally biased region" description="Polar residues" evidence="6">
    <location>
        <begin position="277"/>
        <end position="301"/>
    </location>
</feature>
<dbReference type="PROSITE" id="PS51849">
    <property type="entry name" value="RSGI_N"/>
    <property type="match status" value="1"/>
</dbReference>
<dbReference type="EMBL" id="JAFBER010000020">
    <property type="protein sequence ID" value="MBM7646416.1"/>
    <property type="molecule type" value="Genomic_DNA"/>
</dbReference>
<evidence type="ECO:0000256" key="6">
    <source>
        <dbReference type="SAM" id="MobiDB-lite"/>
    </source>
</evidence>
<comment type="caution">
    <text evidence="9">The sequence shown here is derived from an EMBL/GenBank/DDBJ whole genome shotgun (WGS) entry which is preliminary data.</text>
</comment>
<dbReference type="InterPro" id="IPR024449">
    <property type="entry name" value="Anti-sigma_RsgI_N"/>
</dbReference>
<feature type="compositionally biased region" description="Basic and acidic residues" evidence="6">
    <location>
        <begin position="305"/>
        <end position="326"/>
    </location>
</feature>
<dbReference type="Proteomes" id="UP000808914">
    <property type="component" value="Unassembled WGS sequence"/>
</dbReference>
<feature type="compositionally biased region" description="Basic and acidic residues" evidence="6">
    <location>
        <begin position="350"/>
        <end position="371"/>
    </location>
</feature>
<evidence type="ECO:0000313" key="9">
    <source>
        <dbReference type="EMBL" id="MBM7646416.1"/>
    </source>
</evidence>
<organism evidence="9 10">
    <name type="scientific">Scopulibacillus daqui</name>
    <dbReference type="NCBI Taxonomy" id="1469162"/>
    <lineage>
        <taxon>Bacteria</taxon>
        <taxon>Bacillati</taxon>
        <taxon>Bacillota</taxon>
        <taxon>Bacilli</taxon>
        <taxon>Bacillales</taxon>
        <taxon>Sporolactobacillaceae</taxon>
        <taxon>Scopulibacillus</taxon>
    </lineage>
</organism>
<evidence type="ECO:0000256" key="4">
    <source>
        <dbReference type="ARBA" id="ARBA00022989"/>
    </source>
</evidence>
<evidence type="ECO:0000256" key="3">
    <source>
        <dbReference type="ARBA" id="ARBA00022692"/>
    </source>
</evidence>
<feature type="region of interest" description="Disordered" evidence="6">
    <location>
        <begin position="247"/>
        <end position="371"/>
    </location>
</feature>
<feature type="transmembrane region" description="Helical" evidence="7">
    <location>
        <begin position="55"/>
        <end position="73"/>
    </location>
</feature>
<keyword evidence="2" id="KW-1003">Cell membrane</keyword>
<evidence type="ECO:0000259" key="8">
    <source>
        <dbReference type="PROSITE" id="PS51849"/>
    </source>
</evidence>
<protein>
    <recommendedName>
        <fullName evidence="8">RsgI N-terminal anti-sigma domain-containing protein</fullName>
    </recommendedName>
</protein>
<reference evidence="9 10" key="1">
    <citation type="submission" date="2021-01" db="EMBL/GenBank/DDBJ databases">
        <title>Genomic Encyclopedia of Type Strains, Phase IV (KMG-IV): sequencing the most valuable type-strain genomes for metagenomic binning, comparative biology and taxonomic classification.</title>
        <authorList>
            <person name="Goeker M."/>
        </authorList>
    </citation>
    <scope>NUCLEOTIDE SEQUENCE [LARGE SCALE GENOMIC DNA]</scope>
    <source>
        <strain evidence="9 10">DSM 28236</strain>
    </source>
</reference>